<dbReference type="CDD" id="cd08161">
    <property type="entry name" value="SET"/>
    <property type="match status" value="1"/>
</dbReference>
<dbReference type="InterPro" id="IPR001214">
    <property type="entry name" value="SET_dom"/>
</dbReference>
<dbReference type="Gene3D" id="2.170.270.10">
    <property type="entry name" value="SET domain"/>
    <property type="match status" value="1"/>
</dbReference>
<proteinExistence type="predicted"/>
<dbReference type="SUPFAM" id="SSF82199">
    <property type="entry name" value="SET domain"/>
    <property type="match status" value="1"/>
</dbReference>
<organism evidence="2 3">
    <name type="scientific">Piscirickettsia litoralis</name>
    <dbReference type="NCBI Taxonomy" id="1891921"/>
    <lineage>
        <taxon>Bacteria</taxon>
        <taxon>Pseudomonadati</taxon>
        <taxon>Pseudomonadota</taxon>
        <taxon>Gammaproteobacteria</taxon>
        <taxon>Thiotrichales</taxon>
        <taxon>Piscirickettsiaceae</taxon>
        <taxon>Piscirickettsia</taxon>
    </lineage>
</organism>
<reference evidence="2 3" key="1">
    <citation type="submission" date="2016-08" db="EMBL/GenBank/DDBJ databases">
        <title>Draft genome sequence of Candidatus Piscirickettsia litoralis, from seawater.</title>
        <authorList>
            <person name="Wan X."/>
            <person name="Lee A.J."/>
            <person name="Hou S."/>
            <person name="Donachie S.P."/>
        </authorList>
    </citation>
    <scope>NUCLEOTIDE SEQUENCE [LARGE SCALE GENOMIC DNA]</scope>
    <source>
        <strain evidence="2 3">Y2</strain>
    </source>
</reference>
<name>A0ABX3A445_9GAMM</name>
<dbReference type="SMART" id="SM00317">
    <property type="entry name" value="SET"/>
    <property type="match status" value="1"/>
</dbReference>
<dbReference type="RefSeq" id="WP_069313088.1">
    <property type="nucleotide sequence ID" value="NZ_MDTU01000001.1"/>
</dbReference>
<sequence length="143" mass="15950">MNSYKKIADICDMWLVPENGYVEIKTSEVHGCGLFSKTLIEKGSNLGPVLFLTSFVNSIYGKHLVSDHSDSFKDIAKSKDYRQISGARYANHSVDGNVALLFPEPNGTIEMIAIKNINPGDEIVGDYRPFYHFVSAKIPSYLE</sequence>
<accession>A0ABX3A445</accession>
<evidence type="ECO:0000259" key="1">
    <source>
        <dbReference type="PROSITE" id="PS50280"/>
    </source>
</evidence>
<keyword evidence="3" id="KW-1185">Reference proteome</keyword>
<dbReference type="EMBL" id="MDTU01000001">
    <property type="protein sequence ID" value="ODN43290.1"/>
    <property type="molecule type" value="Genomic_DNA"/>
</dbReference>
<protein>
    <recommendedName>
        <fullName evidence="1">SET domain-containing protein</fullName>
    </recommendedName>
</protein>
<evidence type="ECO:0000313" key="3">
    <source>
        <dbReference type="Proteomes" id="UP000094329"/>
    </source>
</evidence>
<gene>
    <name evidence="2" type="ORF">BGC07_10615</name>
</gene>
<evidence type="ECO:0000313" key="2">
    <source>
        <dbReference type="EMBL" id="ODN43290.1"/>
    </source>
</evidence>
<dbReference type="PROSITE" id="PS50280">
    <property type="entry name" value="SET"/>
    <property type="match status" value="1"/>
</dbReference>
<dbReference type="Pfam" id="PF00856">
    <property type="entry name" value="SET"/>
    <property type="match status" value="1"/>
</dbReference>
<feature type="domain" description="SET" evidence="1">
    <location>
        <begin position="20"/>
        <end position="128"/>
    </location>
</feature>
<comment type="caution">
    <text evidence="2">The sequence shown here is derived from an EMBL/GenBank/DDBJ whole genome shotgun (WGS) entry which is preliminary data.</text>
</comment>
<dbReference type="InterPro" id="IPR046341">
    <property type="entry name" value="SET_dom_sf"/>
</dbReference>
<dbReference type="Proteomes" id="UP000094329">
    <property type="component" value="Unassembled WGS sequence"/>
</dbReference>